<sequence>MPVLNRAADMKDEIAALRRELHQNPQTAYEEEFASNLIAQKLTEWGISFKRGYATTGIVATIEGQSTTSGKTIGLRADIDALDIVEKSGQPWASKTPGKMHGCGHDGHTAILLGTAKYLQETKNFDGKVHLIFQPAEEGGRGADKMIEDGLFNDFQCDSVYGLHNWPGLPLGRMETRVGPLMANVDEFVIEITGKGGHAAMPEKTIDPAICAAHLVTALQTIVSRNAAPVDPLVVSVTNINVGTGAFNVIGDSAKMTGTVRSFTEDMRQFARKRIEEICAGIGATFGAKVEMTEFIFGTDATINTEAETHFAASCAAKILGADNVSTKADLCMGGEDFGSFLKVKPGAYVFMGQGTKQDSPHNHGLHSPFYDFNDDLIPIGMSYFTALVEEAMPLKK</sequence>
<dbReference type="EMBL" id="CP002382">
    <property type="protein sequence ID" value="AEP09062.1"/>
    <property type="molecule type" value="Genomic_DNA"/>
</dbReference>
<dbReference type="Pfam" id="PF01546">
    <property type="entry name" value="Peptidase_M20"/>
    <property type="match status" value="1"/>
</dbReference>
<dbReference type="NCBIfam" id="TIGR01891">
    <property type="entry name" value="amidohydrolases"/>
    <property type="match status" value="1"/>
</dbReference>
<dbReference type="PANTHER" id="PTHR11014">
    <property type="entry name" value="PEPTIDASE M20 FAMILY MEMBER"/>
    <property type="match status" value="1"/>
</dbReference>
<keyword evidence="2" id="KW-0464">Manganese</keyword>
<evidence type="ECO:0000256" key="2">
    <source>
        <dbReference type="PIRSR" id="PIRSR005962-1"/>
    </source>
</evidence>
<dbReference type="SUPFAM" id="SSF53187">
    <property type="entry name" value="Zn-dependent exopeptidases"/>
    <property type="match status" value="1"/>
</dbReference>
<gene>
    <name evidence="4" type="ordered locus">MICA_728</name>
</gene>
<dbReference type="eggNOG" id="COG1473">
    <property type="taxonomic scope" value="Bacteria"/>
</dbReference>
<dbReference type="GO" id="GO:0019877">
    <property type="term" value="P:diaminopimelate biosynthetic process"/>
    <property type="evidence" value="ECO:0007669"/>
    <property type="project" value="UniProtKB-ARBA"/>
</dbReference>
<evidence type="ECO:0000259" key="3">
    <source>
        <dbReference type="Pfam" id="PF07687"/>
    </source>
</evidence>
<dbReference type="RefSeq" id="WP_014102285.1">
    <property type="nucleotide sequence ID" value="NC_016026.1"/>
</dbReference>
<evidence type="ECO:0000313" key="4">
    <source>
        <dbReference type="EMBL" id="AEP09062.1"/>
    </source>
</evidence>
<comment type="cofactor">
    <cofactor evidence="2">
        <name>Mn(2+)</name>
        <dbReference type="ChEBI" id="CHEBI:29035"/>
    </cofactor>
    <text evidence="2">The Mn(2+) ion enhances activity.</text>
</comment>
<evidence type="ECO:0000313" key="5">
    <source>
        <dbReference type="Proteomes" id="UP000009286"/>
    </source>
</evidence>
<dbReference type="InterPro" id="IPR011650">
    <property type="entry name" value="Peptidase_M20_dimer"/>
</dbReference>
<protein>
    <submittedName>
        <fullName evidence="4">Amidohydrolase family protein</fullName>
    </submittedName>
</protein>
<dbReference type="Gene3D" id="3.30.70.360">
    <property type="match status" value="1"/>
</dbReference>
<organism evidence="4 5">
    <name type="scientific">Micavibrio aeruginosavorus (strain ARL-13)</name>
    <dbReference type="NCBI Taxonomy" id="856793"/>
    <lineage>
        <taxon>Bacteria</taxon>
        <taxon>Pseudomonadati</taxon>
        <taxon>Bdellovibrionota</taxon>
        <taxon>Bdellovibrionia</taxon>
        <taxon>Bdellovibrionales</taxon>
        <taxon>Pseudobdellovibrionaceae</taxon>
        <taxon>Micavibrio</taxon>
    </lineage>
</organism>
<dbReference type="KEGG" id="mai:MICA_728"/>
<dbReference type="FunFam" id="3.30.70.360:FF:000001">
    <property type="entry name" value="N-acetyldiaminopimelate deacetylase"/>
    <property type="match status" value="1"/>
</dbReference>
<dbReference type="InterPro" id="IPR002933">
    <property type="entry name" value="Peptidase_M20"/>
</dbReference>
<accession>G2KQC6</accession>
<dbReference type="HOGENOM" id="CLU_023257_1_1_5"/>
<feature type="binding site" evidence="2">
    <location>
        <position position="367"/>
    </location>
    <ligand>
        <name>Mn(2+)</name>
        <dbReference type="ChEBI" id="CHEBI:29035"/>
        <label>2</label>
    </ligand>
</feature>
<feature type="binding site" evidence="2">
    <location>
        <position position="103"/>
    </location>
    <ligand>
        <name>Mn(2+)</name>
        <dbReference type="ChEBI" id="CHEBI:29035"/>
        <label>2</label>
    </ligand>
</feature>
<dbReference type="InterPro" id="IPR017439">
    <property type="entry name" value="Amidohydrolase"/>
</dbReference>
<proteinExistence type="predicted"/>
<dbReference type="STRING" id="856793.MICA_728"/>
<dbReference type="AlphaFoldDB" id="G2KQC6"/>
<dbReference type="InterPro" id="IPR036264">
    <property type="entry name" value="Bact_exopeptidase_dim_dom"/>
</dbReference>
<dbReference type="Proteomes" id="UP000009286">
    <property type="component" value="Chromosome"/>
</dbReference>
<dbReference type="PIRSF" id="PIRSF005962">
    <property type="entry name" value="Pept_M20D_amidohydro"/>
    <property type="match status" value="1"/>
</dbReference>
<dbReference type="GO" id="GO:0050118">
    <property type="term" value="F:N-acetyldiaminopimelate deacetylase activity"/>
    <property type="evidence" value="ECO:0007669"/>
    <property type="project" value="UniProtKB-ARBA"/>
</dbReference>
<keyword evidence="5" id="KW-1185">Reference proteome</keyword>
<dbReference type="OrthoDB" id="9777385at2"/>
<dbReference type="Pfam" id="PF07687">
    <property type="entry name" value="M20_dimer"/>
    <property type="match status" value="1"/>
</dbReference>
<dbReference type="PANTHER" id="PTHR11014:SF63">
    <property type="entry name" value="METALLOPEPTIDASE, PUTATIVE (AFU_ORTHOLOGUE AFUA_6G09600)-RELATED"/>
    <property type="match status" value="1"/>
</dbReference>
<keyword evidence="2" id="KW-0479">Metal-binding</keyword>
<reference evidence="4 5" key="1">
    <citation type="journal article" date="2011" name="BMC Genomics">
        <title>Genomic insights into an obligate epibiotic bacterial predator: Micavibrio aeruginosavorus ARL-13.</title>
        <authorList>
            <person name="Wang Z."/>
            <person name="Kadouri D."/>
            <person name="Wu M."/>
        </authorList>
    </citation>
    <scope>NUCLEOTIDE SEQUENCE [LARGE SCALE GENOMIC DNA]</scope>
    <source>
        <strain evidence="4 5">ARL-13</strain>
    </source>
</reference>
<dbReference type="Gene3D" id="3.40.630.10">
    <property type="entry name" value="Zn peptidases"/>
    <property type="match status" value="1"/>
</dbReference>
<feature type="domain" description="Peptidase M20 dimerisation" evidence="3">
    <location>
        <begin position="187"/>
        <end position="280"/>
    </location>
</feature>
<feature type="binding site" evidence="2">
    <location>
        <position position="138"/>
    </location>
    <ligand>
        <name>Mn(2+)</name>
        <dbReference type="ChEBI" id="CHEBI:29035"/>
        <label>2</label>
    </ligand>
</feature>
<keyword evidence="1 4" id="KW-0378">Hydrolase</keyword>
<feature type="binding site" evidence="2">
    <location>
        <position position="164"/>
    </location>
    <ligand>
        <name>Mn(2+)</name>
        <dbReference type="ChEBI" id="CHEBI:29035"/>
        <label>2</label>
    </ligand>
</feature>
<dbReference type="GO" id="GO:0046872">
    <property type="term" value="F:metal ion binding"/>
    <property type="evidence" value="ECO:0007669"/>
    <property type="project" value="UniProtKB-KW"/>
</dbReference>
<dbReference type="CDD" id="cd05666">
    <property type="entry name" value="M20_Acy1-like"/>
    <property type="match status" value="1"/>
</dbReference>
<evidence type="ECO:0000256" key="1">
    <source>
        <dbReference type="ARBA" id="ARBA00022801"/>
    </source>
</evidence>
<feature type="binding site" evidence="2">
    <location>
        <position position="105"/>
    </location>
    <ligand>
        <name>Mn(2+)</name>
        <dbReference type="ChEBI" id="CHEBI:29035"/>
        <label>2</label>
    </ligand>
</feature>
<dbReference type="SUPFAM" id="SSF55031">
    <property type="entry name" value="Bacterial exopeptidase dimerisation domain"/>
    <property type="match status" value="1"/>
</dbReference>
<name>G2KQC6_MICAA</name>